<comment type="caution">
    <text evidence="1">The sequence shown here is derived from an EMBL/GenBank/DDBJ whole genome shotgun (WGS) entry which is preliminary data.</text>
</comment>
<name>A0A1Q3AS95_CEPFO</name>
<dbReference type="EMBL" id="BDDD01000069">
    <property type="protein sequence ID" value="GAV58443.1"/>
    <property type="molecule type" value="Genomic_DNA"/>
</dbReference>
<organism evidence="1 2">
    <name type="scientific">Cephalotus follicularis</name>
    <name type="common">Albany pitcher plant</name>
    <dbReference type="NCBI Taxonomy" id="3775"/>
    <lineage>
        <taxon>Eukaryota</taxon>
        <taxon>Viridiplantae</taxon>
        <taxon>Streptophyta</taxon>
        <taxon>Embryophyta</taxon>
        <taxon>Tracheophyta</taxon>
        <taxon>Spermatophyta</taxon>
        <taxon>Magnoliopsida</taxon>
        <taxon>eudicotyledons</taxon>
        <taxon>Gunneridae</taxon>
        <taxon>Pentapetalae</taxon>
        <taxon>rosids</taxon>
        <taxon>fabids</taxon>
        <taxon>Oxalidales</taxon>
        <taxon>Cephalotaceae</taxon>
        <taxon>Cephalotus</taxon>
    </lineage>
</organism>
<evidence type="ECO:0008006" key="3">
    <source>
        <dbReference type="Google" id="ProtNLM"/>
    </source>
</evidence>
<dbReference type="AlphaFoldDB" id="A0A1Q3AS95"/>
<reference evidence="2" key="1">
    <citation type="submission" date="2016-04" db="EMBL/GenBank/DDBJ databases">
        <title>Cephalotus genome sequencing.</title>
        <authorList>
            <person name="Fukushima K."/>
            <person name="Hasebe M."/>
            <person name="Fang X."/>
        </authorList>
    </citation>
    <scope>NUCLEOTIDE SEQUENCE [LARGE SCALE GENOMIC DNA]</scope>
    <source>
        <strain evidence="2">cv. St1</strain>
    </source>
</reference>
<dbReference type="PANTHER" id="PTHR35046:SF9">
    <property type="entry name" value="RNA-DIRECTED DNA POLYMERASE"/>
    <property type="match status" value="1"/>
</dbReference>
<dbReference type="Proteomes" id="UP000187406">
    <property type="component" value="Unassembled WGS sequence"/>
</dbReference>
<evidence type="ECO:0000313" key="1">
    <source>
        <dbReference type="EMBL" id="GAV58443.1"/>
    </source>
</evidence>
<protein>
    <recommendedName>
        <fullName evidence="3">Asp_protease_2 domain-containing protein</fullName>
    </recommendedName>
</protein>
<proteinExistence type="predicted"/>
<sequence length="120" mass="13604">IFQSRCSIKGRVCSLIIDSGSCTNVTATILMEKLNLSTTAHPSPYKLQWLSDGNQLKVSQQVILSFSIGKNYKDEILCDVIPMDACQLLLGRPWQYDRSVKHDGRKNTYILKKDERSILL</sequence>
<accession>A0A1Q3AS95</accession>
<dbReference type="PANTHER" id="PTHR35046">
    <property type="entry name" value="ZINC KNUCKLE (CCHC-TYPE) FAMILY PROTEIN"/>
    <property type="match status" value="1"/>
</dbReference>
<dbReference type="Gene3D" id="2.40.70.10">
    <property type="entry name" value="Acid Proteases"/>
    <property type="match status" value="1"/>
</dbReference>
<evidence type="ECO:0000313" key="2">
    <source>
        <dbReference type="Proteomes" id="UP000187406"/>
    </source>
</evidence>
<feature type="non-terminal residue" evidence="1">
    <location>
        <position position="120"/>
    </location>
</feature>
<feature type="non-terminal residue" evidence="1">
    <location>
        <position position="1"/>
    </location>
</feature>
<dbReference type="OrthoDB" id="1747743at2759"/>
<dbReference type="CDD" id="cd00303">
    <property type="entry name" value="retropepsin_like"/>
    <property type="match status" value="1"/>
</dbReference>
<dbReference type="InParanoid" id="A0A1Q3AS95"/>
<dbReference type="InterPro" id="IPR021109">
    <property type="entry name" value="Peptidase_aspartic_dom_sf"/>
</dbReference>
<keyword evidence="2" id="KW-1185">Reference proteome</keyword>
<gene>
    <name evidence="1" type="ORF">CFOL_v3_01977</name>
</gene>